<keyword evidence="6" id="KW-1185">Reference proteome</keyword>
<dbReference type="InterPro" id="IPR011659">
    <property type="entry name" value="WD40"/>
</dbReference>
<dbReference type="KEGG" id="sdyn:Mal52_24970"/>
<evidence type="ECO:0000256" key="2">
    <source>
        <dbReference type="ARBA" id="ARBA00022737"/>
    </source>
</evidence>
<keyword evidence="1 3" id="KW-0853">WD repeat</keyword>
<reference evidence="5 6" key="1">
    <citation type="submission" date="2019-02" db="EMBL/GenBank/DDBJ databases">
        <title>Deep-cultivation of Planctomycetes and their phenomic and genomic characterization uncovers novel biology.</title>
        <authorList>
            <person name="Wiegand S."/>
            <person name="Jogler M."/>
            <person name="Boedeker C."/>
            <person name="Pinto D."/>
            <person name="Vollmers J."/>
            <person name="Rivas-Marin E."/>
            <person name="Kohn T."/>
            <person name="Peeters S.H."/>
            <person name="Heuer A."/>
            <person name="Rast P."/>
            <person name="Oberbeckmann S."/>
            <person name="Bunk B."/>
            <person name="Jeske O."/>
            <person name="Meyerdierks A."/>
            <person name="Storesund J.E."/>
            <person name="Kallscheuer N."/>
            <person name="Luecker S."/>
            <person name="Lage O.M."/>
            <person name="Pohl T."/>
            <person name="Merkel B.J."/>
            <person name="Hornburger P."/>
            <person name="Mueller R.-W."/>
            <person name="Bruemmer F."/>
            <person name="Labrenz M."/>
            <person name="Spormann A.M."/>
            <person name="Op den Camp H."/>
            <person name="Overmann J."/>
            <person name="Amann R."/>
            <person name="Jetten M.S.M."/>
            <person name="Mascher T."/>
            <person name="Medema M.H."/>
            <person name="Devos D.P."/>
            <person name="Kaster A.-K."/>
            <person name="Ovreas L."/>
            <person name="Rohde M."/>
            <person name="Galperin M.Y."/>
            <person name="Jogler C."/>
        </authorList>
    </citation>
    <scope>NUCLEOTIDE SEQUENCE [LARGE SCALE GENOMIC DNA]</scope>
    <source>
        <strain evidence="5 6">Mal52</strain>
    </source>
</reference>
<dbReference type="PROSITE" id="PS00678">
    <property type="entry name" value="WD_REPEATS_1"/>
    <property type="match status" value="2"/>
</dbReference>
<feature type="repeat" description="WD" evidence="3">
    <location>
        <begin position="535"/>
        <end position="565"/>
    </location>
</feature>
<dbReference type="InterPro" id="IPR036322">
    <property type="entry name" value="WD40_repeat_dom_sf"/>
</dbReference>
<feature type="repeat" description="WD" evidence="3">
    <location>
        <begin position="616"/>
        <end position="657"/>
    </location>
</feature>
<accession>A0A517ZNG6</accession>
<keyword evidence="4" id="KW-0732">Signal</keyword>
<dbReference type="PANTHER" id="PTHR19848">
    <property type="entry name" value="WD40 REPEAT PROTEIN"/>
    <property type="match status" value="1"/>
</dbReference>
<feature type="repeat" description="WD" evidence="3">
    <location>
        <begin position="406"/>
        <end position="438"/>
    </location>
</feature>
<feature type="repeat" description="WD" evidence="3">
    <location>
        <begin position="372"/>
        <end position="397"/>
    </location>
</feature>
<dbReference type="SUPFAM" id="SSF50978">
    <property type="entry name" value="WD40 repeat-like"/>
    <property type="match status" value="3"/>
</dbReference>
<feature type="chain" id="PRO_5021915040" evidence="4">
    <location>
        <begin position="29"/>
        <end position="734"/>
    </location>
</feature>
<dbReference type="AlphaFoldDB" id="A0A517ZNG6"/>
<dbReference type="Proteomes" id="UP000319383">
    <property type="component" value="Chromosome"/>
</dbReference>
<feature type="repeat" description="WD" evidence="3">
    <location>
        <begin position="279"/>
        <end position="320"/>
    </location>
</feature>
<sequence precursor="true">MKSLSRSWFFAITVLTLLSPLGSRIASAADAADWQPGDPAKGLPGLIPAPAEIPGLGRWQMMPLPLRGYIEMVAFSPDGKSIAFADGGYVRIHNTFSMKLTGALLGHNGNVRDIDWSPDGKWIATAGEDSTVRIWKSTGEPGPILKGHTAAVRAVAWNSDSQSLASAGLDGTIRFWQTDGTPGIVIDGHNAPVHTLDFSPDGKTLAAGDENHLVRLWNVDGTAGPVLKGHLGAITEVEWSRDGAWLATCDTGRVPVLLGQAQEPTIRLWTPDGKPGPVLSGHSRSINAITWNPDSKKLVTAGEDRQVIVWDTDGNQLEVVDQGRKDRNDVFALDWHPDKPFFAAGGRFSVRYFSPNGPFGPTKLIRLPGTKLECIDWSPQDETLAVASRDGTVRIWSNGLRSETIIVAHNRPTNYVRFHPDGKRLATVSFDESLREWDTAGNLLQTHAVKGFIGRCISWSQDGDLLAACYRFNKGNCAVFRDGKDQESFVMHNGQPLSLDFNPQGTQIVSGGGDGKILLTRLTTDDTQRQTLAELTADDGDVDSVAWSPDGKWIASGHDSSVRLWHPDGQAGPVMSGFEAAVMRLDWSPDSKMLATGSWDTTVQLWNVNGEMIRKLPGHAAPCWGVSFSPDASQLATCGWDGVMRLLDTKTGEIQALAIFVADTEVIENDINERRQAAVSFNRAGQVLSGDPQILDARFVYLVEQPSGAMKILKPSEFFSQAPGADLKTTGNDE</sequence>
<evidence type="ECO:0000313" key="6">
    <source>
        <dbReference type="Proteomes" id="UP000319383"/>
    </source>
</evidence>
<evidence type="ECO:0000313" key="5">
    <source>
        <dbReference type="EMBL" id="QDU44019.1"/>
    </source>
</evidence>
<dbReference type="InterPro" id="IPR001680">
    <property type="entry name" value="WD40_rpt"/>
</dbReference>
<dbReference type="EMBL" id="CP036276">
    <property type="protein sequence ID" value="QDU44019.1"/>
    <property type="molecule type" value="Genomic_DNA"/>
</dbReference>
<dbReference type="SMART" id="SM00320">
    <property type="entry name" value="WD40"/>
    <property type="match status" value="14"/>
</dbReference>
<proteinExistence type="predicted"/>
<dbReference type="RefSeq" id="WP_145376305.1">
    <property type="nucleotide sequence ID" value="NZ_CP036276.1"/>
</dbReference>
<feature type="repeat" description="WD" evidence="3">
    <location>
        <begin position="575"/>
        <end position="609"/>
    </location>
</feature>
<organism evidence="5 6">
    <name type="scientific">Symmachiella dynata</name>
    <dbReference type="NCBI Taxonomy" id="2527995"/>
    <lineage>
        <taxon>Bacteria</taxon>
        <taxon>Pseudomonadati</taxon>
        <taxon>Planctomycetota</taxon>
        <taxon>Planctomycetia</taxon>
        <taxon>Planctomycetales</taxon>
        <taxon>Planctomycetaceae</taxon>
        <taxon>Symmachiella</taxon>
    </lineage>
</organism>
<evidence type="ECO:0000256" key="3">
    <source>
        <dbReference type="PROSITE-ProRule" id="PRU00221"/>
    </source>
</evidence>
<dbReference type="PRINTS" id="PR00320">
    <property type="entry name" value="GPROTEINBRPT"/>
</dbReference>
<evidence type="ECO:0000256" key="1">
    <source>
        <dbReference type="ARBA" id="ARBA00022574"/>
    </source>
</evidence>
<dbReference type="Pfam" id="PF00400">
    <property type="entry name" value="WD40"/>
    <property type="match status" value="11"/>
</dbReference>
<evidence type="ECO:0000256" key="4">
    <source>
        <dbReference type="SAM" id="SignalP"/>
    </source>
</evidence>
<feature type="signal peptide" evidence="4">
    <location>
        <begin position="1"/>
        <end position="28"/>
    </location>
</feature>
<dbReference type="InterPro" id="IPR020472">
    <property type="entry name" value="WD40_PAC1"/>
</dbReference>
<dbReference type="PROSITE" id="PS50294">
    <property type="entry name" value="WD_REPEATS_REGION"/>
    <property type="match status" value="6"/>
</dbReference>
<protein>
    <submittedName>
        <fullName evidence="5">Translocation protein TolB</fullName>
    </submittedName>
</protein>
<dbReference type="Gene3D" id="2.130.10.10">
    <property type="entry name" value="YVTN repeat-like/Quinoprotein amine dehydrogenase"/>
    <property type="match status" value="5"/>
</dbReference>
<feature type="repeat" description="WD" evidence="3">
    <location>
        <begin position="104"/>
        <end position="136"/>
    </location>
</feature>
<dbReference type="PROSITE" id="PS50082">
    <property type="entry name" value="WD_REPEATS_2"/>
    <property type="match status" value="9"/>
</dbReference>
<name>A0A517ZNG6_9PLAN</name>
<feature type="repeat" description="WD" evidence="3">
    <location>
        <begin position="186"/>
        <end position="220"/>
    </location>
</feature>
<gene>
    <name evidence="5" type="ORF">Mal52_24970</name>
</gene>
<dbReference type="InterPro" id="IPR019775">
    <property type="entry name" value="WD40_repeat_CS"/>
</dbReference>
<dbReference type="PANTHER" id="PTHR19848:SF8">
    <property type="entry name" value="F-BOX AND WD REPEAT DOMAIN CONTAINING 7"/>
    <property type="match status" value="1"/>
</dbReference>
<dbReference type="Pfam" id="PF07676">
    <property type="entry name" value="PD40"/>
    <property type="match status" value="1"/>
</dbReference>
<feature type="repeat" description="WD" evidence="3">
    <location>
        <begin position="145"/>
        <end position="177"/>
    </location>
</feature>
<dbReference type="CDD" id="cd00200">
    <property type="entry name" value="WD40"/>
    <property type="match status" value="2"/>
</dbReference>
<keyword evidence="2" id="KW-0677">Repeat</keyword>
<dbReference type="InterPro" id="IPR015943">
    <property type="entry name" value="WD40/YVTN_repeat-like_dom_sf"/>
</dbReference>